<keyword evidence="1" id="KW-0472">Membrane</keyword>
<dbReference type="InterPro" id="IPR056136">
    <property type="entry name" value="DUF7719"/>
</dbReference>
<keyword evidence="1" id="KW-0812">Transmembrane</keyword>
<protein>
    <recommendedName>
        <fullName evidence="2">DUF7719 domain-containing protein</fullName>
    </recommendedName>
</protein>
<dbReference type="OrthoDB" id="19482at2759"/>
<feature type="domain" description="DUF7719" evidence="2">
    <location>
        <begin position="192"/>
        <end position="252"/>
    </location>
</feature>
<evidence type="ECO:0000313" key="3">
    <source>
        <dbReference type="EMBL" id="EHS62657.1"/>
    </source>
</evidence>
<keyword evidence="1" id="KW-1133">Transmembrane helix</keyword>
<reference evidence="4" key="1">
    <citation type="journal article" date="2011" name="Proc. Natl. Acad. Sci. U.S.A.">
        <title>Obligate biotrophy features unraveled by the genomic analysis of rust fungi.</title>
        <authorList>
            <person name="Duplessis S."/>
            <person name="Cuomo C.A."/>
            <person name="Lin Y.-C."/>
            <person name="Aerts A."/>
            <person name="Tisserant E."/>
            <person name="Veneault-Fourrey C."/>
            <person name="Joly D.L."/>
            <person name="Hacquard S."/>
            <person name="Amselem J."/>
            <person name="Cantarel B.L."/>
            <person name="Chiu R."/>
            <person name="Coutinho P.M."/>
            <person name="Feau N."/>
            <person name="Field M."/>
            <person name="Frey P."/>
            <person name="Gelhaye E."/>
            <person name="Goldberg J."/>
            <person name="Grabherr M.G."/>
            <person name="Kodira C.D."/>
            <person name="Kohler A."/>
            <person name="Kuees U."/>
            <person name="Lindquist E.A."/>
            <person name="Lucas S.M."/>
            <person name="Mago R."/>
            <person name="Mauceli E."/>
            <person name="Morin E."/>
            <person name="Murat C."/>
            <person name="Pangilinan J.L."/>
            <person name="Park R."/>
            <person name="Pearson M."/>
            <person name="Quesneville H."/>
            <person name="Rouhier N."/>
            <person name="Sakthikumar S."/>
            <person name="Salamov A.A."/>
            <person name="Schmutz J."/>
            <person name="Selles B."/>
            <person name="Shapiro H."/>
            <person name="Tanguay P."/>
            <person name="Tuskan G.A."/>
            <person name="Henrissat B."/>
            <person name="Van de Peer Y."/>
            <person name="Rouze P."/>
            <person name="Ellis J.G."/>
            <person name="Dodds P.N."/>
            <person name="Schein J.E."/>
            <person name="Zhong S."/>
            <person name="Hamelin R.C."/>
            <person name="Grigoriev I.V."/>
            <person name="Szabo L.J."/>
            <person name="Martin F."/>
        </authorList>
    </citation>
    <scope>NUCLEOTIDE SEQUENCE [LARGE SCALE GENOMIC DNA]</scope>
    <source>
        <strain evidence="4">CRL 75-36-700-3 / race SCCL</strain>
    </source>
</reference>
<keyword evidence="4" id="KW-1185">Reference proteome</keyword>
<evidence type="ECO:0000313" key="4">
    <source>
        <dbReference type="Proteomes" id="UP000008783"/>
    </source>
</evidence>
<dbReference type="EMBL" id="DS178272">
    <property type="protein sequence ID" value="EHS62657.1"/>
    <property type="molecule type" value="Genomic_DNA"/>
</dbReference>
<sequence length="255" mass="29199">MSTEPSETWLTVIKELEIILVSLSTSSFEKHPINTSDHVADKFRLVAAHKIHFFFISALAPFSGLDHHQFPNHAVFFLTQVSSALCLPSAPLSSGANEVQKAYVATARWYFETSFCCYVRALEKIKARGWTKEDDQETVRNLSRDWPSNNDQLDSLPLWVDRAFDTFLWSIPFMTVFVCLREIRRADGADELSTIGGSYMVYIMNRLSYLLVMRRVPPLGALWIYAVVRMHLSHAVLSLILVALWAWIMNLSFYV</sequence>
<dbReference type="VEuPathDB" id="FungiDB:PGTG_21165"/>
<dbReference type="Proteomes" id="UP000008783">
    <property type="component" value="Unassembled WGS sequence"/>
</dbReference>
<organism evidence="3 4">
    <name type="scientific">Puccinia graminis f. sp. tritici (strain CRL 75-36-700-3 / race SCCL)</name>
    <name type="common">Black stem rust fungus</name>
    <dbReference type="NCBI Taxonomy" id="418459"/>
    <lineage>
        <taxon>Eukaryota</taxon>
        <taxon>Fungi</taxon>
        <taxon>Dikarya</taxon>
        <taxon>Basidiomycota</taxon>
        <taxon>Pucciniomycotina</taxon>
        <taxon>Pucciniomycetes</taxon>
        <taxon>Pucciniales</taxon>
        <taxon>Pucciniaceae</taxon>
        <taxon>Puccinia</taxon>
    </lineage>
</organism>
<dbReference type="RefSeq" id="XP_003890203.1">
    <property type="nucleotide sequence ID" value="XM_003890154.1"/>
</dbReference>
<dbReference type="PANTHER" id="PTHR37846">
    <property type="entry name" value="YALI0B21296P"/>
    <property type="match status" value="1"/>
</dbReference>
<feature type="transmembrane region" description="Helical" evidence="1">
    <location>
        <begin position="232"/>
        <end position="254"/>
    </location>
</feature>
<evidence type="ECO:0000256" key="1">
    <source>
        <dbReference type="SAM" id="Phobius"/>
    </source>
</evidence>
<dbReference type="InParanoid" id="H6QQK5"/>
<evidence type="ECO:0000259" key="2">
    <source>
        <dbReference type="Pfam" id="PF24841"/>
    </source>
</evidence>
<name>H6QQK5_PUCGT</name>
<dbReference type="PANTHER" id="PTHR37846:SF1">
    <property type="entry name" value="DEACETYLASE-LIKE PROTEIN"/>
    <property type="match status" value="1"/>
</dbReference>
<dbReference type="STRING" id="418459.H6QQK5"/>
<dbReference type="KEGG" id="pgr:PGTG_21165"/>
<accession>H6QQK5</accession>
<dbReference type="HOGENOM" id="CLU_1090448_0_0_1"/>
<dbReference type="Pfam" id="PF24841">
    <property type="entry name" value="DUF7719"/>
    <property type="match status" value="1"/>
</dbReference>
<gene>
    <name evidence="3" type="ORF">PGTG_21165</name>
</gene>
<dbReference type="AlphaFoldDB" id="H6QQK5"/>
<dbReference type="GeneID" id="13541266"/>
<proteinExistence type="predicted"/>